<dbReference type="Pfam" id="PF00046">
    <property type="entry name" value="Homeodomain"/>
    <property type="match status" value="1"/>
</dbReference>
<accession>A0A8K0GKF7</accession>
<dbReference type="PROSITE" id="PS50071">
    <property type="entry name" value="HOMEOBOX_2"/>
    <property type="match status" value="1"/>
</dbReference>
<protein>
    <recommendedName>
        <fullName evidence="4">Homeobox domain-containing protein</fullName>
    </recommendedName>
</protein>
<name>A0A8K0GKF7_IGNLU</name>
<dbReference type="GO" id="GO:0000981">
    <property type="term" value="F:DNA-binding transcription factor activity, RNA polymerase II-specific"/>
    <property type="evidence" value="ECO:0007669"/>
    <property type="project" value="TreeGrafter"/>
</dbReference>
<reference evidence="5" key="1">
    <citation type="submission" date="2019-08" db="EMBL/GenBank/DDBJ databases">
        <title>The genome of the North American firefly Photinus pyralis.</title>
        <authorList>
            <consortium name="Photinus pyralis genome working group"/>
            <person name="Fallon T.R."/>
            <person name="Sander Lower S.E."/>
            <person name="Weng J.-K."/>
        </authorList>
    </citation>
    <scope>NUCLEOTIDE SEQUENCE</scope>
    <source>
        <strain evidence="5">TRF0915ILg1</strain>
        <tissue evidence="5">Whole body</tissue>
    </source>
</reference>
<comment type="caution">
    <text evidence="5">The sequence shown here is derived from an EMBL/GenBank/DDBJ whole genome shotgun (WGS) entry which is preliminary data.</text>
</comment>
<keyword evidence="2 3" id="KW-0371">Homeobox</keyword>
<feature type="DNA-binding region" description="Homeobox" evidence="2">
    <location>
        <begin position="198"/>
        <end position="245"/>
    </location>
</feature>
<evidence type="ECO:0000256" key="1">
    <source>
        <dbReference type="ARBA" id="ARBA00004123"/>
    </source>
</evidence>
<dbReference type="SUPFAM" id="SSF46689">
    <property type="entry name" value="Homeodomain-like"/>
    <property type="match status" value="1"/>
</dbReference>
<sequence length="634" mass="64273">MDYSYLNQAAAAGFDSSCLQATAMDPTGLGNMPCSYGDLTSCSQMSQAAYRYTAAAASMARTYNPAGAGAGAMGVHHPGATGSQCAVMGGRPHVQDVHHRAAMFPSTMNLQSKDYTTTVVGNDWKVNGNKICRNLSKDSWIVETSNTRKRILEKKAISLDFVKKVLVCIGFGQVRGYCGLPYKVYPGHEGVLTEKRKQRRIRTTFTSAQLKELERAFQETHYPDIYTREEIAMKIDLTEARVQVVALVLAFASVGHSSHVKRGILSDDAGSDFGGSHGGFSGGQGGFGGGIGGGHGGFAGGLGGGFGGGLGGGFGGGLGGGFGGGLGGGFGGGAGGGGGATVSTVTQTIGVPVPQPVPVTVTRPVGVPVPQPYTVNVPRPVPFTVPVAQPVTVPRPVPVTINRPVAVPVPQAVQVPVPQPVAVPVAQPYPVTVPQPVAVPVPETVVVSVPQPVFVGGGGGGAGGIGGGIGGGLGGGFGGGYGFGGGLGSGIGGGHGLGGGLGHGGLGGGIGGGHGSFGGSFGGSYGVDGVRLTFQVTQETVWKIDNGGNDVWDGYRFPKGDQQTDFRLIILSPVTIRLSDMTGLLHFLVAIHKEDSVSLSAVRPIRKSLIDCLQLVNNESPAMVVSVAFSICGL</sequence>
<dbReference type="AlphaFoldDB" id="A0A8K0GKF7"/>
<comment type="subcellular location">
    <subcellularLocation>
        <location evidence="1 2 3">Nucleus</location>
    </subcellularLocation>
</comment>
<dbReference type="GO" id="GO:0000977">
    <property type="term" value="F:RNA polymerase II transcription regulatory region sequence-specific DNA binding"/>
    <property type="evidence" value="ECO:0007669"/>
    <property type="project" value="TreeGrafter"/>
</dbReference>
<keyword evidence="2 3" id="KW-0238">DNA-binding</keyword>
<dbReference type="InterPro" id="IPR050649">
    <property type="entry name" value="Paired_Homeobox_TFs"/>
</dbReference>
<dbReference type="Gene3D" id="1.10.10.60">
    <property type="entry name" value="Homeodomain-like"/>
    <property type="match status" value="1"/>
</dbReference>
<dbReference type="Proteomes" id="UP000801492">
    <property type="component" value="Unassembled WGS sequence"/>
</dbReference>
<evidence type="ECO:0000256" key="3">
    <source>
        <dbReference type="RuleBase" id="RU000682"/>
    </source>
</evidence>
<dbReference type="GO" id="GO:0005634">
    <property type="term" value="C:nucleus"/>
    <property type="evidence" value="ECO:0007669"/>
    <property type="project" value="UniProtKB-SubCell"/>
</dbReference>
<evidence type="ECO:0000313" key="5">
    <source>
        <dbReference type="EMBL" id="KAF2902731.1"/>
    </source>
</evidence>
<dbReference type="OrthoDB" id="6159439at2759"/>
<dbReference type="EMBL" id="VTPC01001199">
    <property type="protein sequence ID" value="KAF2902731.1"/>
    <property type="molecule type" value="Genomic_DNA"/>
</dbReference>
<dbReference type="InterPro" id="IPR009057">
    <property type="entry name" value="Homeodomain-like_sf"/>
</dbReference>
<dbReference type="FunFam" id="1.10.10.60:FF:000710">
    <property type="entry name" value="Paired box 7a"/>
    <property type="match status" value="1"/>
</dbReference>
<dbReference type="CDD" id="cd00086">
    <property type="entry name" value="homeodomain"/>
    <property type="match status" value="1"/>
</dbReference>
<gene>
    <name evidence="5" type="ORF">ILUMI_03457</name>
</gene>
<dbReference type="InterPro" id="IPR001356">
    <property type="entry name" value="HD"/>
</dbReference>
<keyword evidence="2 3" id="KW-0539">Nucleus</keyword>
<evidence type="ECO:0000259" key="4">
    <source>
        <dbReference type="PROSITE" id="PS50071"/>
    </source>
</evidence>
<organism evidence="5 6">
    <name type="scientific">Ignelater luminosus</name>
    <name type="common">Cucubano</name>
    <name type="synonym">Pyrophorus luminosus</name>
    <dbReference type="NCBI Taxonomy" id="2038154"/>
    <lineage>
        <taxon>Eukaryota</taxon>
        <taxon>Metazoa</taxon>
        <taxon>Ecdysozoa</taxon>
        <taxon>Arthropoda</taxon>
        <taxon>Hexapoda</taxon>
        <taxon>Insecta</taxon>
        <taxon>Pterygota</taxon>
        <taxon>Neoptera</taxon>
        <taxon>Endopterygota</taxon>
        <taxon>Coleoptera</taxon>
        <taxon>Polyphaga</taxon>
        <taxon>Elateriformia</taxon>
        <taxon>Elateroidea</taxon>
        <taxon>Elateridae</taxon>
        <taxon>Agrypninae</taxon>
        <taxon>Pyrophorini</taxon>
        <taxon>Ignelater</taxon>
    </lineage>
</organism>
<dbReference type="SMART" id="SM00389">
    <property type="entry name" value="HOX"/>
    <property type="match status" value="1"/>
</dbReference>
<feature type="domain" description="Homeobox" evidence="4">
    <location>
        <begin position="196"/>
        <end position="244"/>
    </location>
</feature>
<dbReference type="PANTHER" id="PTHR24329">
    <property type="entry name" value="HOMEOBOX PROTEIN ARISTALESS"/>
    <property type="match status" value="1"/>
</dbReference>
<dbReference type="PANTHER" id="PTHR24329:SF543">
    <property type="entry name" value="FI01017P-RELATED"/>
    <property type="match status" value="1"/>
</dbReference>
<evidence type="ECO:0000313" key="6">
    <source>
        <dbReference type="Proteomes" id="UP000801492"/>
    </source>
</evidence>
<proteinExistence type="predicted"/>
<keyword evidence="6" id="KW-1185">Reference proteome</keyword>
<evidence type="ECO:0000256" key="2">
    <source>
        <dbReference type="PROSITE-ProRule" id="PRU00108"/>
    </source>
</evidence>